<keyword evidence="3" id="KW-1185">Reference proteome</keyword>
<evidence type="ECO:0000313" key="3">
    <source>
        <dbReference type="Proteomes" id="UP000682416"/>
    </source>
</evidence>
<reference evidence="2" key="1">
    <citation type="submission" date="2021-05" db="EMBL/GenBank/DDBJ databases">
        <authorList>
            <person name="Kaiqin L."/>
            <person name="Jian G."/>
        </authorList>
    </citation>
    <scope>NUCLEOTIDE SEQUENCE</scope>
    <source>
        <strain evidence="2">HDS5</strain>
    </source>
</reference>
<dbReference type="RefSeq" id="WP_431872884.1">
    <property type="nucleotide sequence ID" value="NZ_CBDRIY010000047.1"/>
</dbReference>
<dbReference type="AlphaFoldDB" id="A0A975LB92"/>
<evidence type="ECO:0000256" key="1">
    <source>
        <dbReference type="SAM" id="Phobius"/>
    </source>
</evidence>
<name>A0A975LB92_9ACTN</name>
<organism evidence="2 3">
    <name type="scientific">Nocardiopsis eucommiae</name>
    <dbReference type="NCBI Taxonomy" id="2831970"/>
    <lineage>
        <taxon>Bacteria</taxon>
        <taxon>Bacillati</taxon>
        <taxon>Actinomycetota</taxon>
        <taxon>Actinomycetes</taxon>
        <taxon>Streptosporangiales</taxon>
        <taxon>Nocardiopsidaceae</taxon>
        <taxon>Nocardiopsis</taxon>
    </lineage>
</organism>
<keyword evidence="1" id="KW-0472">Membrane</keyword>
<dbReference type="Pfam" id="PF08905">
    <property type="entry name" value="DUF1850"/>
    <property type="match status" value="1"/>
</dbReference>
<dbReference type="KEGG" id="nec:KGD82_03450"/>
<dbReference type="Proteomes" id="UP000682416">
    <property type="component" value="Chromosome"/>
</dbReference>
<keyword evidence="1" id="KW-1133">Transmembrane helix</keyword>
<keyword evidence="1" id="KW-0812">Transmembrane</keyword>
<evidence type="ECO:0000313" key="2">
    <source>
        <dbReference type="EMBL" id="QVJ01981.1"/>
    </source>
</evidence>
<feature type="transmembrane region" description="Helical" evidence="1">
    <location>
        <begin position="25"/>
        <end position="46"/>
    </location>
</feature>
<sequence>MEPTAVGRSADAEPRRPRISALRRAGLWLGAGLGAALLVGALLPVWPALRLSVDGDRLGHLPLAEGEQFTVSYVHSIDHLPIEENIEVRDGELVADSTRLRQFGAGMGQIPGQGTGRADGEWWVIEDMNRHVGPELAIRVGTASVDHRLRTPDTEVRLSPCLTSRRVAVEPARISTLVLLIGRSPQPVCDE</sequence>
<accession>A0A975LB92</accession>
<dbReference type="InterPro" id="IPR015001">
    <property type="entry name" value="DUF1850"/>
</dbReference>
<dbReference type="EMBL" id="CP074402">
    <property type="protein sequence ID" value="QVJ01981.1"/>
    <property type="molecule type" value="Genomic_DNA"/>
</dbReference>
<proteinExistence type="predicted"/>
<protein>
    <submittedName>
        <fullName evidence="2">DUF1850 domain-containing protein</fullName>
    </submittedName>
</protein>
<gene>
    <name evidence="2" type="ORF">KGD82_03450</name>
</gene>